<keyword evidence="3" id="KW-1185">Reference proteome</keyword>
<feature type="chain" id="PRO_5043741773" description="Secreted protein" evidence="1">
    <location>
        <begin position="21"/>
        <end position="111"/>
    </location>
</feature>
<proteinExistence type="predicted"/>
<accession>A0AAV5GEA4</accession>
<evidence type="ECO:0000256" key="1">
    <source>
        <dbReference type="SAM" id="SignalP"/>
    </source>
</evidence>
<organism evidence="2 3">
    <name type="scientific">Rhodotorula paludigena</name>
    <dbReference type="NCBI Taxonomy" id="86838"/>
    <lineage>
        <taxon>Eukaryota</taxon>
        <taxon>Fungi</taxon>
        <taxon>Dikarya</taxon>
        <taxon>Basidiomycota</taxon>
        <taxon>Pucciniomycotina</taxon>
        <taxon>Microbotryomycetes</taxon>
        <taxon>Sporidiobolales</taxon>
        <taxon>Sporidiobolaceae</taxon>
        <taxon>Rhodotorula</taxon>
    </lineage>
</organism>
<dbReference type="AlphaFoldDB" id="A0AAV5GEA4"/>
<feature type="signal peptide" evidence="1">
    <location>
        <begin position="1"/>
        <end position="20"/>
    </location>
</feature>
<evidence type="ECO:0000313" key="3">
    <source>
        <dbReference type="Proteomes" id="UP001342314"/>
    </source>
</evidence>
<name>A0AAV5GEA4_9BASI</name>
<evidence type="ECO:0000313" key="2">
    <source>
        <dbReference type="EMBL" id="GJN87427.1"/>
    </source>
</evidence>
<gene>
    <name evidence="2" type="ORF">Rhopal_000376-T1</name>
</gene>
<sequence length="111" mass="11660">MPRLLVALATLCACGAVAAAFKTCSPTFDPADVLNLFYANKGDFAWEYLPDSQYPLTPQGGSLEMSETNTPENGAFWIMASTAEDGTTIANLSPACSTSAVPTILPGEMYG</sequence>
<dbReference type="Proteomes" id="UP001342314">
    <property type="component" value="Unassembled WGS sequence"/>
</dbReference>
<comment type="caution">
    <text evidence="2">The sequence shown here is derived from an EMBL/GenBank/DDBJ whole genome shotgun (WGS) entry which is preliminary data.</text>
</comment>
<dbReference type="EMBL" id="BQKY01000001">
    <property type="protein sequence ID" value="GJN87427.1"/>
    <property type="molecule type" value="Genomic_DNA"/>
</dbReference>
<protein>
    <recommendedName>
        <fullName evidence="4">Secreted protein</fullName>
    </recommendedName>
</protein>
<evidence type="ECO:0008006" key="4">
    <source>
        <dbReference type="Google" id="ProtNLM"/>
    </source>
</evidence>
<keyword evidence="1" id="KW-0732">Signal</keyword>
<reference evidence="2 3" key="1">
    <citation type="submission" date="2021-12" db="EMBL/GenBank/DDBJ databases">
        <title>High titer production of polyol ester of fatty acids by Rhodotorula paludigena BS15 towards product separation-free biomass refinery.</title>
        <authorList>
            <person name="Mano J."/>
            <person name="Ono H."/>
            <person name="Tanaka T."/>
            <person name="Naito K."/>
            <person name="Sushida H."/>
            <person name="Ike M."/>
            <person name="Tokuyasu K."/>
            <person name="Kitaoka M."/>
        </authorList>
    </citation>
    <scope>NUCLEOTIDE SEQUENCE [LARGE SCALE GENOMIC DNA]</scope>
    <source>
        <strain evidence="2 3">BS15</strain>
    </source>
</reference>